<dbReference type="Gene3D" id="2.70.98.10">
    <property type="match status" value="1"/>
</dbReference>
<dbReference type="Gene3D" id="2.60.40.1120">
    <property type="entry name" value="Carboxypeptidase-like, regulatory domain"/>
    <property type="match status" value="1"/>
</dbReference>
<evidence type="ECO:0000259" key="10">
    <source>
        <dbReference type="Pfam" id="PF14686"/>
    </source>
</evidence>
<feature type="domain" description="Rhamnogalacturonan lyase" evidence="10">
    <location>
        <begin position="380"/>
        <end position="452"/>
    </location>
</feature>
<dbReference type="InterPro" id="IPR011013">
    <property type="entry name" value="Gal_mutarotase_sf_dom"/>
</dbReference>
<dbReference type="GO" id="GO:0005975">
    <property type="term" value="P:carbohydrate metabolic process"/>
    <property type="evidence" value="ECO:0007669"/>
    <property type="project" value="InterPro"/>
</dbReference>
<dbReference type="Pfam" id="PF14686">
    <property type="entry name" value="fn3_3"/>
    <property type="match status" value="1"/>
</dbReference>
<evidence type="ECO:0000313" key="12">
    <source>
        <dbReference type="Proteomes" id="UP001187471"/>
    </source>
</evidence>
<dbReference type="InterPro" id="IPR029411">
    <property type="entry name" value="RG-lyase_III"/>
</dbReference>
<dbReference type="Proteomes" id="UP001187471">
    <property type="component" value="Unassembled WGS sequence"/>
</dbReference>
<dbReference type="AlphaFoldDB" id="A0AA88QR50"/>
<dbReference type="CDD" id="cd10320">
    <property type="entry name" value="RGL4_N"/>
    <property type="match status" value="1"/>
</dbReference>
<evidence type="ECO:0000256" key="1">
    <source>
        <dbReference type="ARBA" id="ARBA00001324"/>
    </source>
</evidence>
<dbReference type="CDD" id="cd10316">
    <property type="entry name" value="RGL4_M"/>
    <property type="match status" value="1"/>
</dbReference>
<evidence type="ECO:0000256" key="7">
    <source>
        <dbReference type="ARBA" id="ARBA00023239"/>
    </source>
</evidence>
<dbReference type="PANTHER" id="PTHR32018:SF18">
    <property type="entry name" value="RHAMNOGALACTURONAN ENDOLYASE"/>
    <property type="match status" value="1"/>
</dbReference>
<name>A0AA88QR50_9ASTE</name>
<organism evidence="11 12">
    <name type="scientific">Escallonia rubra</name>
    <dbReference type="NCBI Taxonomy" id="112253"/>
    <lineage>
        <taxon>Eukaryota</taxon>
        <taxon>Viridiplantae</taxon>
        <taxon>Streptophyta</taxon>
        <taxon>Embryophyta</taxon>
        <taxon>Tracheophyta</taxon>
        <taxon>Spermatophyta</taxon>
        <taxon>Magnoliopsida</taxon>
        <taxon>eudicotyledons</taxon>
        <taxon>Gunneridae</taxon>
        <taxon>Pentapetalae</taxon>
        <taxon>asterids</taxon>
        <taxon>campanulids</taxon>
        <taxon>Escalloniales</taxon>
        <taxon>Escalloniaceae</taxon>
        <taxon>Escallonia</taxon>
    </lineage>
</organism>
<keyword evidence="7" id="KW-0456">Lyase</keyword>
<dbReference type="EC" id="4.2.2.23" evidence="4"/>
<dbReference type="InterPro" id="IPR013784">
    <property type="entry name" value="Carb-bd-like_fold"/>
</dbReference>
<dbReference type="InterPro" id="IPR014718">
    <property type="entry name" value="GH-type_carb-bd"/>
</dbReference>
<evidence type="ECO:0000256" key="6">
    <source>
        <dbReference type="ARBA" id="ARBA00022729"/>
    </source>
</evidence>
<reference evidence="11" key="1">
    <citation type="submission" date="2022-12" db="EMBL/GenBank/DDBJ databases">
        <title>Draft genome assemblies for two species of Escallonia (Escalloniales).</title>
        <authorList>
            <person name="Chanderbali A."/>
            <person name="Dervinis C."/>
            <person name="Anghel I."/>
            <person name="Soltis D."/>
            <person name="Soltis P."/>
            <person name="Zapata F."/>
        </authorList>
    </citation>
    <scope>NUCLEOTIDE SEQUENCE</scope>
    <source>
        <strain evidence="11">UCBG92.1500</strain>
        <tissue evidence="11">Leaf</tissue>
    </source>
</reference>
<proteinExistence type="inferred from homology"/>
<feature type="domain" description="Rhamnogalacturonan lyase" evidence="9">
    <location>
        <begin position="466"/>
        <end position="689"/>
    </location>
</feature>
<dbReference type="PROSITE" id="PS51257">
    <property type="entry name" value="PROKAR_LIPOPROTEIN"/>
    <property type="match status" value="1"/>
</dbReference>
<comment type="similarity">
    <text evidence="3">Belongs to the polysaccharide lyase 4 family.</text>
</comment>
<comment type="caution">
    <text evidence="11">The sequence shown here is derived from an EMBL/GenBank/DDBJ whole genome shotgun (WGS) entry which is preliminary data.</text>
</comment>
<dbReference type="Pfam" id="PF06045">
    <property type="entry name" value="Rhamnogal_lyase"/>
    <property type="match status" value="1"/>
</dbReference>
<sequence length="692" mass="78503">MKKGPNMFVDWLIFVLLLSVTACYAKNPSRWSPGTNSQGINSSPPVQLRRVDNDHVVMDNGLLNVTLSTPTGFVTAIQFNGMYNVLEYRNKESKRGYWDVVWSKPGSRANIFDVLPGTQYKVIAEDENRIEVSFIKTWNSSSLDNEIPLNIDKRFIMLRGSPGFYSYAIFEHFEGLPAVNIAESRMAFQLQQDWFHYMALSDARQKFMPSPWDRAAGKVLDYPEAVLLKNSADSSISDNRVSGWVSTKKSVGFWVIIPSDEFRAGGPVKQDLTSHVGPTTLAPFLTGHYAGNGLTLTLQDGEPWKKVFGPVFIYLNSGKPNNDPRTLWDDAKKQMLIETKSWPYDFPLSQDFPHANQRGTMSGRLLVRDRYISRVLINASSAHVGLAPPGEAGSWQRDTRGYQFWNQTDLEGNFMIRGVRPGTYNLYGWVPGFIGDYKCALPVNMSAGDDIQLGDIEYNPPSNGFTIWEIGIPDRTAAEFFVPNPRKTLMTYLSSSSSDRFRQYGLWDRYTDLYPKEDLVYTVGASNYSKDWFFAHVTRDLGNKTYVPTTWRIVFNLPKVVPTRNYTLQLALASATAARLQSLGTMSRDFLSKSSSYSILTIIHVMLTTFHQCYPKGWINDQNAKRPHFDTRLIGKDNSIARHGIHGLYWLYSFNVPGYQLHKGTNTIFLRQAFGSSPFFGVMYDYIRLEAP</sequence>
<evidence type="ECO:0000259" key="9">
    <source>
        <dbReference type="Pfam" id="PF14683"/>
    </source>
</evidence>
<evidence type="ECO:0000256" key="2">
    <source>
        <dbReference type="ARBA" id="ARBA00004613"/>
    </source>
</evidence>
<feature type="chain" id="PRO_5041732113" description="rhamnogalacturonan endolyase" evidence="8">
    <location>
        <begin position="26"/>
        <end position="692"/>
    </location>
</feature>
<keyword evidence="6 8" id="KW-0732">Signal</keyword>
<dbReference type="GO" id="GO:0102210">
    <property type="term" value="F:rhamnogalacturonan endolyase activity"/>
    <property type="evidence" value="ECO:0007669"/>
    <property type="project" value="UniProtKB-EC"/>
</dbReference>
<dbReference type="PANTHER" id="PTHR32018">
    <property type="entry name" value="RHAMNOGALACTURONATE LYASE FAMILY PROTEIN"/>
    <property type="match status" value="1"/>
</dbReference>
<comment type="subcellular location">
    <subcellularLocation>
        <location evidence="2">Secreted</location>
    </subcellularLocation>
</comment>
<dbReference type="Pfam" id="PF14683">
    <property type="entry name" value="CBM-like"/>
    <property type="match status" value="1"/>
</dbReference>
<gene>
    <name evidence="11" type="ORF">RJ640_000674</name>
</gene>
<dbReference type="InterPro" id="IPR008979">
    <property type="entry name" value="Galactose-bd-like_sf"/>
</dbReference>
<evidence type="ECO:0000256" key="8">
    <source>
        <dbReference type="SAM" id="SignalP"/>
    </source>
</evidence>
<dbReference type="InterPro" id="IPR051850">
    <property type="entry name" value="Polysacch_Lyase_4"/>
</dbReference>
<dbReference type="EMBL" id="JAVXUO010002169">
    <property type="protein sequence ID" value="KAK2975649.1"/>
    <property type="molecule type" value="Genomic_DNA"/>
</dbReference>
<keyword evidence="5" id="KW-0964">Secreted</keyword>
<dbReference type="Gene3D" id="2.60.120.260">
    <property type="entry name" value="Galactose-binding domain-like"/>
    <property type="match status" value="2"/>
</dbReference>
<dbReference type="SUPFAM" id="SSF49452">
    <property type="entry name" value="Starch-binding domain-like"/>
    <property type="match status" value="1"/>
</dbReference>
<accession>A0AA88QR50</accession>
<evidence type="ECO:0000256" key="3">
    <source>
        <dbReference type="ARBA" id="ARBA00010418"/>
    </source>
</evidence>
<dbReference type="InterPro" id="IPR029413">
    <property type="entry name" value="RG-lyase_II"/>
</dbReference>
<evidence type="ECO:0000256" key="5">
    <source>
        <dbReference type="ARBA" id="ARBA00022525"/>
    </source>
</evidence>
<feature type="signal peptide" evidence="8">
    <location>
        <begin position="1"/>
        <end position="25"/>
    </location>
</feature>
<dbReference type="CDD" id="cd10317">
    <property type="entry name" value="RGL4_C"/>
    <property type="match status" value="1"/>
</dbReference>
<comment type="catalytic activity">
    <reaction evidence="1">
        <text>Endotype eliminative cleavage of L-alpha-rhamnopyranosyl-(1-&gt;4)-alpha-D-galactopyranosyluronic acid bonds of rhamnogalacturonan I domains in ramified hairy regions of pectin leaving L-rhamnopyranose at the reducing end and 4-deoxy-4,5-unsaturated D-galactopyranosyluronic acid at the non-reducing end.</text>
        <dbReference type="EC" id="4.2.2.23"/>
    </reaction>
</comment>
<evidence type="ECO:0000313" key="11">
    <source>
        <dbReference type="EMBL" id="KAK2975649.1"/>
    </source>
</evidence>
<dbReference type="GO" id="GO:0005576">
    <property type="term" value="C:extracellular region"/>
    <property type="evidence" value="ECO:0007669"/>
    <property type="project" value="UniProtKB-SubCell"/>
</dbReference>
<dbReference type="SUPFAM" id="SSF74650">
    <property type="entry name" value="Galactose mutarotase-like"/>
    <property type="match status" value="1"/>
</dbReference>
<dbReference type="SUPFAM" id="SSF49785">
    <property type="entry name" value="Galactose-binding domain-like"/>
    <property type="match status" value="1"/>
</dbReference>
<dbReference type="InterPro" id="IPR010325">
    <property type="entry name" value="Rhamnogal_lyase"/>
</dbReference>
<evidence type="ECO:0000256" key="4">
    <source>
        <dbReference type="ARBA" id="ARBA00012437"/>
    </source>
</evidence>
<keyword evidence="12" id="KW-1185">Reference proteome</keyword>
<protein>
    <recommendedName>
        <fullName evidence="4">rhamnogalacturonan endolyase</fullName>
        <ecNumber evidence="4">4.2.2.23</ecNumber>
    </recommendedName>
</protein>
<dbReference type="GO" id="GO:0030246">
    <property type="term" value="F:carbohydrate binding"/>
    <property type="evidence" value="ECO:0007669"/>
    <property type="project" value="InterPro"/>
</dbReference>